<dbReference type="Proteomes" id="UP000019205">
    <property type="component" value="Chromosome"/>
</dbReference>
<dbReference type="OrthoDB" id="9770715at2"/>
<gene>
    <name evidence="4" type="ORF">KT71_19538</name>
</gene>
<feature type="region of interest" description="Disordered" evidence="1">
    <location>
        <begin position="27"/>
        <end position="52"/>
    </location>
</feature>
<dbReference type="Pfam" id="PF08668">
    <property type="entry name" value="HDOD"/>
    <property type="match status" value="1"/>
</dbReference>
<sequence>MEFDALWVVLIVLVALTLWLFLGKSKTKKRPQPPKKPSSVSQPSAKGAESAELPAFESAAVDRSEVAQRPLPAELEGFHLVMRDELTPEVSANIDAICTRMPEPHPVQRKLASGLDTPDALMEAVASDAGLTASILRTVNSAAFSLASPITSVQHAITYLGVSVVKGLVAQAAVAEQLDEGSPEQQAALGRIWKSACTASAMAQMLGQELGVERPSVLATKALFFNLGDVALVTSVEGLPAVYSDGVSIVDRVSAQQKACSANTAIVGAGLARHWHLPDDIANAIESGFIPLVTPASEHPMSGAERQENVLLYLAGRIGDRVTYRGLADIAELPIADSEEPGLFYLEEQLKASGLGRVPALLEEPAFRRKANRVLATLNA</sequence>
<keyword evidence="2" id="KW-0812">Transmembrane</keyword>
<comment type="caution">
    <text evidence="4">The sequence shown here is derived from an EMBL/GenBank/DDBJ whole genome shotgun (WGS) entry which is preliminary data.</text>
</comment>
<dbReference type="RefSeq" id="WP_008296348.1">
    <property type="nucleotide sequence ID" value="NZ_CM002299.1"/>
</dbReference>
<dbReference type="PANTHER" id="PTHR33525">
    <property type="match status" value="1"/>
</dbReference>
<feature type="domain" description="HDOD" evidence="3">
    <location>
        <begin position="97"/>
        <end position="291"/>
    </location>
</feature>
<dbReference type="SUPFAM" id="SSF109604">
    <property type="entry name" value="HD-domain/PDEase-like"/>
    <property type="match status" value="1"/>
</dbReference>
<accession>A4ACS8</accession>
<dbReference type="HOGENOM" id="CLU_764430_0_0_6"/>
<keyword evidence="5" id="KW-1185">Reference proteome</keyword>
<evidence type="ECO:0000256" key="2">
    <source>
        <dbReference type="SAM" id="Phobius"/>
    </source>
</evidence>
<dbReference type="PANTHER" id="PTHR33525:SF4">
    <property type="entry name" value="CYCLIC DI-GMP PHOSPHODIESTERASE CDGJ"/>
    <property type="match status" value="1"/>
</dbReference>
<feature type="compositionally biased region" description="Low complexity" evidence="1">
    <location>
        <begin position="37"/>
        <end position="46"/>
    </location>
</feature>
<proteinExistence type="predicted"/>
<dbReference type="eggNOG" id="COG1639">
    <property type="taxonomic scope" value="Bacteria"/>
</dbReference>
<evidence type="ECO:0000259" key="3">
    <source>
        <dbReference type="PROSITE" id="PS51833"/>
    </source>
</evidence>
<protein>
    <submittedName>
        <fullName evidence="4">HDOD domain protein</fullName>
    </submittedName>
</protein>
<reference evidence="4 5" key="2">
    <citation type="journal article" date="2009" name="PLoS ONE">
        <title>The photosynthetic apparatus and its regulation in the aerobic gammaproteobacterium Congregibacter litoralis gen. nov., sp. nov.</title>
        <authorList>
            <person name="Spring S."/>
            <person name="Lunsdorf H."/>
            <person name="Fuchs B.M."/>
            <person name="Tindall B.J."/>
        </authorList>
    </citation>
    <scope>NUCLEOTIDE SEQUENCE [LARGE SCALE GENOMIC DNA]</scope>
    <source>
        <strain evidence="4">KT71</strain>
    </source>
</reference>
<dbReference type="Gene3D" id="1.10.3210.10">
    <property type="entry name" value="Hypothetical protein af1432"/>
    <property type="match status" value="1"/>
</dbReference>
<evidence type="ECO:0000313" key="4">
    <source>
        <dbReference type="EMBL" id="EAQ96292.1"/>
    </source>
</evidence>
<evidence type="ECO:0000256" key="1">
    <source>
        <dbReference type="SAM" id="MobiDB-lite"/>
    </source>
</evidence>
<dbReference type="STRING" id="314285.KT71_19538"/>
<dbReference type="PROSITE" id="PS51833">
    <property type="entry name" value="HDOD"/>
    <property type="match status" value="1"/>
</dbReference>
<reference evidence="4 5" key="1">
    <citation type="journal article" date="2007" name="Proc. Natl. Acad. Sci. U.S.A.">
        <title>Characterization of a marine gammaproteobacterium capable of aerobic anoxygenic photosynthesis.</title>
        <authorList>
            <person name="Fuchs B.M."/>
            <person name="Spring S."/>
            <person name="Teeling H."/>
            <person name="Quast C."/>
            <person name="Wulf J."/>
            <person name="Schattenhofer M."/>
            <person name="Yan S."/>
            <person name="Ferriera S."/>
            <person name="Johnson J."/>
            <person name="Glockner F.O."/>
            <person name="Amann R."/>
        </authorList>
    </citation>
    <scope>NUCLEOTIDE SEQUENCE [LARGE SCALE GENOMIC DNA]</scope>
    <source>
        <strain evidence="4">KT71</strain>
    </source>
</reference>
<dbReference type="InterPro" id="IPR013976">
    <property type="entry name" value="HDOD"/>
</dbReference>
<dbReference type="InterPro" id="IPR052340">
    <property type="entry name" value="RNase_Y/CdgJ"/>
</dbReference>
<organism evidence="4 5">
    <name type="scientific">Congregibacter litoralis KT71</name>
    <dbReference type="NCBI Taxonomy" id="314285"/>
    <lineage>
        <taxon>Bacteria</taxon>
        <taxon>Pseudomonadati</taxon>
        <taxon>Pseudomonadota</taxon>
        <taxon>Gammaproteobacteria</taxon>
        <taxon>Cellvibrionales</taxon>
        <taxon>Halieaceae</taxon>
        <taxon>Congregibacter</taxon>
    </lineage>
</organism>
<dbReference type="AlphaFoldDB" id="A4ACS8"/>
<dbReference type="EMBL" id="AAOA02000005">
    <property type="protein sequence ID" value="EAQ96292.1"/>
    <property type="molecule type" value="Genomic_DNA"/>
</dbReference>
<name>A4ACS8_9GAMM</name>
<evidence type="ECO:0000313" key="5">
    <source>
        <dbReference type="Proteomes" id="UP000019205"/>
    </source>
</evidence>
<feature type="transmembrane region" description="Helical" evidence="2">
    <location>
        <begin position="6"/>
        <end position="22"/>
    </location>
</feature>
<keyword evidence="2" id="KW-0472">Membrane</keyword>
<keyword evidence="2" id="KW-1133">Transmembrane helix</keyword>